<reference evidence="2" key="1">
    <citation type="submission" date="2020-06" db="EMBL/GenBank/DDBJ databases">
        <authorList>
            <person name="Li T."/>
            <person name="Hu X."/>
            <person name="Zhang T."/>
            <person name="Song X."/>
            <person name="Zhang H."/>
            <person name="Dai N."/>
            <person name="Sheng W."/>
            <person name="Hou X."/>
            <person name="Wei L."/>
        </authorList>
    </citation>
    <scope>NUCLEOTIDE SEQUENCE</scope>
    <source>
        <strain evidence="2">G02</strain>
        <tissue evidence="2">Leaf</tissue>
    </source>
</reference>
<reference evidence="2" key="2">
    <citation type="journal article" date="2024" name="Plant">
        <title>Genomic evolution and insights into agronomic trait innovations of Sesamum species.</title>
        <authorList>
            <person name="Miao H."/>
            <person name="Wang L."/>
            <person name="Qu L."/>
            <person name="Liu H."/>
            <person name="Sun Y."/>
            <person name="Le M."/>
            <person name="Wang Q."/>
            <person name="Wei S."/>
            <person name="Zheng Y."/>
            <person name="Lin W."/>
            <person name="Duan Y."/>
            <person name="Cao H."/>
            <person name="Xiong S."/>
            <person name="Wang X."/>
            <person name="Wei L."/>
            <person name="Li C."/>
            <person name="Ma Q."/>
            <person name="Ju M."/>
            <person name="Zhao R."/>
            <person name="Li G."/>
            <person name="Mu C."/>
            <person name="Tian Q."/>
            <person name="Mei H."/>
            <person name="Zhang T."/>
            <person name="Gao T."/>
            <person name="Zhang H."/>
        </authorList>
    </citation>
    <scope>NUCLEOTIDE SEQUENCE</scope>
    <source>
        <strain evidence="2">G02</strain>
    </source>
</reference>
<organism evidence="2">
    <name type="scientific">Sesamum radiatum</name>
    <name type="common">Black benniseed</name>
    <dbReference type="NCBI Taxonomy" id="300843"/>
    <lineage>
        <taxon>Eukaryota</taxon>
        <taxon>Viridiplantae</taxon>
        <taxon>Streptophyta</taxon>
        <taxon>Embryophyta</taxon>
        <taxon>Tracheophyta</taxon>
        <taxon>Spermatophyta</taxon>
        <taxon>Magnoliopsida</taxon>
        <taxon>eudicotyledons</taxon>
        <taxon>Gunneridae</taxon>
        <taxon>Pentapetalae</taxon>
        <taxon>asterids</taxon>
        <taxon>lamiids</taxon>
        <taxon>Lamiales</taxon>
        <taxon>Pedaliaceae</taxon>
        <taxon>Sesamum</taxon>
    </lineage>
</organism>
<evidence type="ECO:0000313" key="2">
    <source>
        <dbReference type="EMBL" id="KAL0306857.1"/>
    </source>
</evidence>
<gene>
    <name evidence="2" type="ORF">Sradi_6103000</name>
</gene>
<dbReference type="PROSITE" id="PS51257">
    <property type="entry name" value="PROKAR_LIPOPROTEIN"/>
    <property type="match status" value="1"/>
</dbReference>
<proteinExistence type="predicted"/>
<name>A0AAW2KIM8_SESRA</name>
<protein>
    <submittedName>
        <fullName evidence="2">Uncharacterized protein</fullName>
    </submittedName>
</protein>
<evidence type="ECO:0000256" key="1">
    <source>
        <dbReference type="SAM" id="MobiDB-lite"/>
    </source>
</evidence>
<dbReference type="AlphaFoldDB" id="A0AAW2KIM8"/>
<feature type="region of interest" description="Disordered" evidence="1">
    <location>
        <begin position="1"/>
        <end position="75"/>
    </location>
</feature>
<dbReference type="EMBL" id="JACGWJ010000028">
    <property type="protein sequence ID" value="KAL0306857.1"/>
    <property type="molecule type" value="Genomic_DNA"/>
</dbReference>
<sequence length="149" mass="15722">MREQKRLEQELIQPRVGSSVSVAPIGASTGSGCSSPPPTMHAAGPSPPPKRPQGAPSILRGDACTEGVSRTSERSSYWDRTRGVVCEDNLGQIADLSEEHMDELLAENMAWANHPFLIGSCCDHGGEEPAGGAADRDGAFRCCFKAAGE</sequence>
<accession>A0AAW2KIM8</accession>
<comment type="caution">
    <text evidence="2">The sequence shown here is derived from an EMBL/GenBank/DDBJ whole genome shotgun (WGS) entry which is preliminary data.</text>
</comment>
<feature type="compositionally biased region" description="Pro residues" evidence="1">
    <location>
        <begin position="35"/>
        <end position="51"/>
    </location>
</feature>